<dbReference type="PANTHER" id="PTHR37848:SF1">
    <property type="entry name" value="SUN DOMAIN-CONTAINING PROTEIN"/>
    <property type="match status" value="1"/>
</dbReference>
<sequence length="362" mass="40773">MPRGSMIPQKGVAEPGVAVHRSTYMESSPSSSHPQPQSDGRHRQPDQNEEQSHEPPPYSGPTSSTMTPIRTTAPQAQQSYPGLPRLNYSLYTPPTFTLSEDQKTLTSQCPEVSIYPTKLNSLIQSLATVPPKPQIRITGKSSNGVVDFDLRINLMNLIVPEEGKPGSGGGRMNYIKIIGKGEMGFRGEGKEAQVPDLRSLEEWARRYCEDQSSIKRFVLERTVINWNTSYLEGSLLSLISSTSYRGHVTVLFPLTHSRVVVHSPDKVNRFFSDVTKLFTRTKKYEVIKSIWPYADVARGENDGMGRRCAVQEEEVWFSDWRDAIRHAIVAKRKGWVTVEDRLEFFMEPKPGEVGKPEDWGSF</sequence>
<evidence type="ECO:0000256" key="1">
    <source>
        <dbReference type="SAM" id="MobiDB-lite"/>
    </source>
</evidence>
<gene>
    <name evidence="2" type="ORF">RAG0_05993</name>
</gene>
<dbReference type="AlphaFoldDB" id="A0A1E1KFI0"/>
<dbReference type="OrthoDB" id="203796at2759"/>
<dbReference type="Proteomes" id="UP000178912">
    <property type="component" value="Unassembled WGS sequence"/>
</dbReference>
<proteinExistence type="predicted"/>
<feature type="compositionally biased region" description="Basic and acidic residues" evidence="1">
    <location>
        <begin position="39"/>
        <end position="53"/>
    </location>
</feature>
<accession>A0A1E1KFI0</accession>
<dbReference type="PANTHER" id="PTHR37848">
    <property type="entry name" value="EXPRESSED PROTEIN"/>
    <property type="match status" value="1"/>
</dbReference>
<evidence type="ECO:0000313" key="3">
    <source>
        <dbReference type="Proteomes" id="UP000178912"/>
    </source>
</evidence>
<feature type="compositionally biased region" description="Low complexity" evidence="1">
    <location>
        <begin position="27"/>
        <end position="38"/>
    </location>
</feature>
<dbReference type="EMBL" id="FJUX01000028">
    <property type="protein sequence ID" value="CZS96805.1"/>
    <property type="molecule type" value="Genomic_DNA"/>
</dbReference>
<reference evidence="3" key="1">
    <citation type="submission" date="2016-03" db="EMBL/GenBank/DDBJ databases">
        <authorList>
            <person name="Guldener U."/>
        </authorList>
    </citation>
    <scope>NUCLEOTIDE SEQUENCE [LARGE SCALE GENOMIC DNA]</scope>
    <source>
        <strain evidence="3">04CH-RAC-A.6.1</strain>
    </source>
</reference>
<feature type="region of interest" description="Disordered" evidence="1">
    <location>
        <begin position="1"/>
        <end position="86"/>
    </location>
</feature>
<feature type="compositionally biased region" description="Polar residues" evidence="1">
    <location>
        <begin position="60"/>
        <end position="80"/>
    </location>
</feature>
<keyword evidence="3" id="KW-1185">Reference proteome</keyword>
<organism evidence="2 3">
    <name type="scientific">Rhynchosporium agropyri</name>
    <dbReference type="NCBI Taxonomy" id="914238"/>
    <lineage>
        <taxon>Eukaryota</taxon>
        <taxon>Fungi</taxon>
        <taxon>Dikarya</taxon>
        <taxon>Ascomycota</taxon>
        <taxon>Pezizomycotina</taxon>
        <taxon>Leotiomycetes</taxon>
        <taxon>Helotiales</taxon>
        <taxon>Ploettnerulaceae</taxon>
        <taxon>Rhynchosporium</taxon>
    </lineage>
</organism>
<protein>
    <submittedName>
        <fullName evidence="2">Uncharacterized protein</fullName>
    </submittedName>
</protein>
<name>A0A1E1KFI0_9HELO</name>
<evidence type="ECO:0000313" key="2">
    <source>
        <dbReference type="EMBL" id="CZS96805.1"/>
    </source>
</evidence>